<accession>A0A3B0JBY6</accession>
<evidence type="ECO:0000313" key="1">
    <source>
        <dbReference type="EMBL" id="SPP32739.1"/>
    </source>
</evidence>
<protein>
    <recommendedName>
        <fullName evidence="2">AB hydrolase-1 domain-containing protein</fullName>
    </recommendedName>
</protein>
<sequence length="370" mass="42718">MRKIKTRTKEEFIKTQNGMKIETITLLGKNQNSNQGEKHLIYFIGGNRALSPSKDYSQNWNWATEQGITVHLFNYPGLGLSKNSSLIRSNRVKSGIAVVTNLLEKGIKPDDIILFGDCLGGHVAAEVHKNFKYKDIHLRCIVSNAASSLKQASLYYFGFIAKLKIFLAPIIKLVLKIFGCHWKTYKIVNSITPYTMYFNREGDKTIKQPAQLATEIEKIDQSGRRKDYQKKEIFEDFEEYEGFFKQHTTLRKNDKCIDSKKADKDIHKLPITCLKSSNKTDYTFPELISLYIQITDEYFSKHGSLNNEEKIKAFKESKFYKDFSSCKNSKGFLHNHMKKQEHPSMLFQHVTIESEEKKTFLNKSKKASCS</sequence>
<dbReference type="EMBL" id="OUNE01000013">
    <property type="protein sequence ID" value="SPP32739.1"/>
    <property type="molecule type" value="Genomic_DNA"/>
</dbReference>
<organism evidence="1">
    <name type="scientific">Wolbachia endosymbiont of Aleurodicus dispersus</name>
    <dbReference type="NCBI Taxonomy" id="1288877"/>
    <lineage>
        <taxon>Bacteria</taxon>
        <taxon>Pseudomonadati</taxon>
        <taxon>Pseudomonadota</taxon>
        <taxon>Alphaproteobacteria</taxon>
        <taxon>Rickettsiales</taxon>
        <taxon>Anaplasmataceae</taxon>
        <taxon>Wolbachieae</taxon>
        <taxon>Wolbachia</taxon>
    </lineage>
</organism>
<dbReference type="Gene3D" id="3.40.50.1820">
    <property type="entry name" value="alpha/beta hydrolase"/>
    <property type="match status" value="1"/>
</dbReference>
<dbReference type="SUPFAM" id="SSF53474">
    <property type="entry name" value="alpha/beta-Hydrolases"/>
    <property type="match status" value="1"/>
</dbReference>
<reference evidence="1" key="1">
    <citation type="submission" date="2018-04" db="EMBL/GenBank/DDBJ databases">
        <authorList>
            <person name="Go L.Y."/>
            <person name="Mitchell J.A."/>
        </authorList>
    </citation>
    <scope>NUCLEOTIDE SEQUENCE</scope>
    <source>
        <strain evidence="1">WBAD</strain>
    </source>
</reference>
<name>A0A3B0JBY6_9RICK</name>
<dbReference type="AlphaFoldDB" id="A0A3B0JBY6"/>
<evidence type="ECO:0008006" key="2">
    <source>
        <dbReference type="Google" id="ProtNLM"/>
    </source>
</evidence>
<gene>
    <name evidence="1" type="ORF">WBAD_0080</name>
</gene>
<proteinExistence type="predicted"/>
<dbReference type="InterPro" id="IPR029058">
    <property type="entry name" value="AB_hydrolase_fold"/>
</dbReference>